<evidence type="ECO:0000313" key="2">
    <source>
        <dbReference type="EMBL" id="PAV13064.1"/>
    </source>
</evidence>
<keyword evidence="3" id="KW-1185">Reference proteome</keyword>
<gene>
    <name evidence="2" type="ORF">ASJ81_04715</name>
</gene>
<dbReference type="EMBL" id="LMVP01000135">
    <property type="protein sequence ID" value="PAV13064.1"/>
    <property type="molecule type" value="Genomic_DNA"/>
</dbReference>
<proteinExistence type="predicted"/>
<accession>A0A2A2HV01</accession>
<dbReference type="AlphaFoldDB" id="A0A2A2HV01"/>
<sequence length="137" mass="16023">MILNKEYTKEEIEYAFDTRFGYGIKGINLRKFTDGKPYIILFSKQFGPYTDEFSKNIFSYDGEGINKNQKLTAANKALVDSQKDGRSIYGFRQDREKGVWKYVGLLKVINWKYTPKNGFNTYVFKLKKVNLQTINTI</sequence>
<dbReference type="OrthoDB" id="11472at2157"/>
<dbReference type="Pfam" id="PF26348">
    <property type="entry name" value="SRA_ScoMcrA"/>
    <property type="match status" value="1"/>
</dbReference>
<organism evidence="2 3">
    <name type="scientific">Methanosarcina spelaei</name>
    <dbReference type="NCBI Taxonomy" id="1036679"/>
    <lineage>
        <taxon>Archaea</taxon>
        <taxon>Methanobacteriati</taxon>
        <taxon>Methanobacteriota</taxon>
        <taxon>Stenosarchaea group</taxon>
        <taxon>Methanomicrobia</taxon>
        <taxon>Methanosarcinales</taxon>
        <taxon>Methanosarcinaceae</taxon>
        <taxon>Methanosarcina</taxon>
    </lineage>
</organism>
<dbReference type="Gene3D" id="2.30.280.10">
    <property type="entry name" value="SRA-YDG"/>
    <property type="match status" value="1"/>
</dbReference>
<reference evidence="2 3" key="1">
    <citation type="journal article" date="2017" name="BMC Genomics">
        <title>Genomic analysis of methanogenic archaea reveals a shift towards energy conservation.</title>
        <authorList>
            <person name="Gilmore S.P."/>
            <person name="Henske J.K."/>
            <person name="Sexton J.A."/>
            <person name="Solomon K.V."/>
            <person name="Seppala S."/>
            <person name="Yoo J.I."/>
            <person name="Huyett L.M."/>
            <person name="Pressman A."/>
            <person name="Cogan J.Z."/>
            <person name="Kivenson V."/>
            <person name="Peng X."/>
            <person name="Tan Y."/>
            <person name="Valentine D.L."/>
            <person name="O'Malley M.A."/>
        </authorList>
    </citation>
    <scope>NUCLEOTIDE SEQUENCE [LARGE SCALE GENOMIC DNA]</scope>
    <source>
        <strain evidence="2 3">MC-15</strain>
    </source>
</reference>
<dbReference type="Proteomes" id="UP000218164">
    <property type="component" value="Unassembled WGS sequence"/>
</dbReference>
<feature type="domain" description="ScoMcrA-like SRA" evidence="1">
    <location>
        <begin position="35"/>
        <end position="112"/>
    </location>
</feature>
<name>A0A2A2HV01_9EURY</name>
<dbReference type="InterPro" id="IPR036987">
    <property type="entry name" value="SRA-YDG_sf"/>
</dbReference>
<dbReference type="InterPro" id="IPR058712">
    <property type="entry name" value="SRA_ScoMcrA"/>
</dbReference>
<dbReference type="RefSeq" id="WP_095644125.1">
    <property type="nucleotide sequence ID" value="NZ_LMVP01000135.1"/>
</dbReference>
<protein>
    <recommendedName>
        <fullName evidence="1">ScoMcrA-like SRA domain-containing protein</fullName>
    </recommendedName>
</protein>
<evidence type="ECO:0000313" key="3">
    <source>
        <dbReference type="Proteomes" id="UP000218164"/>
    </source>
</evidence>
<evidence type="ECO:0000259" key="1">
    <source>
        <dbReference type="Pfam" id="PF26348"/>
    </source>
</evidence>
<comment type="caution">
    <text evidence="2">The sequence shown here is derived from an EMBL/GenBank/DDBJ whole genome shotgun (WGS) entry which is preliminary data.</text>
</comment>